<dbReference type="AlphaFoldDB" id="A0A9N9DXF2"/>
<comment type="caution">
    <text evidence="1">The sequence shown here is derived from an EMBL/GenBank/DDBJ whole genome shotgun (WGS) entry which is preliminary data.</text>
</comment>
<evidence type="ECO:0000313" key="2">
    <source>
        <dbReference type="Proteomes" id="UP000789405"/>
    </source>
</evidence>
<reference evidence="1" key="1">
    <citation type="submission" date="2021-06" db="EMBL/GenBank/DDBJ databases">
        <authorList>
            <person name="Kallberg Y."/>
            <person name="Tangrot J."/>
            <person name="Rosling A."/>
        </authorList>
    </citation>
    <scope>NUCLEOTIDE SEQUENCE</scope>
    <source>
        <strain evidence="1">MA453B</strain>
    </source>
</reference>
<protein>
    <submittedName>
        <fullName evidence="1">17924_t:CDS:1</fullName>
    </submittedName>
</protein>
<gene>
    <name evidence="1" type="ORF">DERYTH_LOCUS10232</name>
</gene>
<proteinExistence type="predicted"/>
<dbReference type="Gene3D" id="3.30.710.10">
    <property type="entry name" value="Potassium Channel Kv1.1, Chain A"/>
    <property type="match status" value="1"/>
</dbReference>
<keyword evidence="2" id="KW-1185">Reference proteome</keyword>
<dbReference type="OrthoDB" id="408604at2759"/>
<dbReference type="InterPro" id="IPR011333">
    <property type="entry name" value="SKP1/BTB/POZ_sf"/>
</dbReference>
<organism evidence="1 2">
    <name type="scientific">Dentiscutata erythropus</name>
    <dbReference type="NCBI Taxonomy" id="1348616"/>
    <lineage>
        <taxon>Eukaryota</taxon>
        <taxon>Fungi</taxon>
        <taxon>Fungi incertae sedis</taxon>
        <taxon>Mucoromycota</taxon>
        <taxon>Glomeromycotina</taxon>
        <taxon>Glomeromycetes</taxon>
        <taxon>Diversisporales</taxon>
        <taxon>Gigasporaceae</taxon>
        <taxon>Dentiscutata</taxon>
    </lineage>
</organism>
<name>A0A9N9DXF2_9GLOM</name>
<feature type="non-terminal residue" evidence="1">
    <location>
        <position position="57"/>
    </location>
</feature>
<sequence>MNSYIYTGKFSDISKANLLDILIAADEIGLFEISQQAEKRLLRTESALKFPKDFVTI</sequence>
<dbReference type="Proteomes" id="UP000789405">
    <property type="component" value="Unassembled WGS sequence"/>
</dbReference>
<evidence type="ECO:0000313" key="1">
    <source>
        <dbReference type="EMBL" id="CAG8651995.1"/>
    </source>
</evidence>
<accession>A0A9N9DXF2</accession>
<dbReference type="EMBL" id="CAJVPY010005872">
    <property type="protein sequence ID" value="CAG8651995.1"/>
    <property type="molecule type" value="Genomic_DNA"/>
</dbReference>